<name>A0A1X0N5Q8_9PSED</name>
<dbReference type="Proteomes" id="UP000192815">
    <property type="component" value="Unassembled WGS sequence"/>
</dbReference>
<accession>A0A1X0N5Q8</accession>
<dbReference type="EMBL" id="MUIO01000044">
    <property type="protein sequence ID" value="ORC58924.1"/>
    <property type="molecule type" value="Genomic_DNA"/>
</dbReference>
<organism evidence="1 2">
    <name type="scientific">Pseudomonas floridensis</name>
    <dbReference type="NCBI Taxonomy" id="1958950"/>
    <lineage>
        <taxon>Bacteria</taxon>
        <taxon>Pseudomonadati</taxon>
        <taxon>Pseudomonadota</taxon>
        <taxon>Gammaproteobacteria</taxon>
        <taxon>Pseudomonadales</taxon>
        <taxon>Pseudomonadaceae</taxon>
        <taxon>Pseudomonas</taxon>
    </lineage>
</organism>
<evidence type="ECO:0000313" key="2">
    <source>
        <dbReference type="Proteomes" id="UP000192815"/>
    </source>
</evidence>
<evidence type="ECO:0000313" key="1">
    <source>
        <dbReference type="EMBL" id="ORC58924.1"/>
    </source>
</evidence>
<comment type="caution">
    <text evidence="1">The sequence shown here is derived from an EMBL/GenBank/DDBJ whole genome shotgun (WGS) entry which is preliminary data.</text>
</comment>
<gene>
    <name evidence="1" type="ORF">BZK31_12870</name>
</gene>
<dbReference type="STRING" id="1958950.BZK31_12870"/>
<dbReference type="AlphaFoldDB" id="A0A1X0N5Q8"/>
<proteinExistence type="predicted"/>
<protein>
    <submittedName>
        <fullName evidence="1">Uncharacterized protein</fullName>
    </submittedName>
</protein>
<reference evidence="2" key="1">
    <citation type="submission" date="2017-02" db="EMBL/GenBank/DDBJ databases">
        <title>Pseudomonas floridae sp. nov., a novel pathogenic bacterial species isolated from tomato.</title>
        <authorList>
            <person name="Timilsina S."/>
            <person name="Vallad G.E."/>
            <person name="Jones J.B."/>
        </authorList>
    </citation>
    <scope>NUCLEOTIDE SEQUENCE [LARGE SCALE GENOMIC DNA]</scope>
    <source>
        <strain evidence="2">GEV388</strain>
    </source>
</reference>
<sequence>MAACLFYTGFVLGEACEVRTMPSSPQMPVVQGHTCYEFSGMPQGSIDWSCSNEDKGATPREKRKVDACPQGAAASCSATLTQEALANERSTSKEPGQATLDIPADAKVITWYYEMPEQAQTRIDCEQTGGTFSYPLK</sequence>
<keyword evidence="2" id="KW-1185">Reference proteome</keyword>